<dbReference type="PANTHER" id="PTHR36182">
    <property type="entry name" value="PROTEIN, PUTATIVE (AFU_ORTHOLOGUE AFUA_6G10930)-RELATED"/>
    <property type="match status" value="1"/>
</dbReference>
<sequence>MLKKIVLAGLVSFSSAHIKLRAPVPFEFPNPAHSLDPLLPDGTDFPCKNARYDAPTPGNEFAQGSEQTLKFIGSVVHGGGSCQVSITTDLKPSKNSVWKVIKSIEGGCPAKNLSTNILPLNPNLETPFEYSYTIPKDLAAGKYTLAWTWFNKIGNREMYMNCAPISVTGSGGSKDALGTLPDMFVANTGNGCGTLGNTDLKFPNPGKDLDQFGQQTPAALTAATGNCAAASGPQPTGGAQPTGAPQATSAPQPTSSAGVAPSADPNGTIPGGVFITKSQGQQASQPAATSEAQASQSDVTCEGEVSQPAATSQAQASQPAVTSQAQVSQPDVTSQAQASQPAVTSQAQASQPDVTNQVPVPTTAGGAPPATNGTVGGDAGAFAAGTACSTEGMWNCIGGNSFQRCGGGQWSATQGVAAGTKCSPGQSPELKMDAVQGNKRSFRRRMRSFA</sequence>
<dbReference type="PANTHER" id="PTHR36182:SF2">
    <property type="entry name" value="LYTIC POLYSACCHARIDE MONOOXYGENASE"/>
    <property type="match status" value="1"/>
</dbReference>
<name>A0A0D9P927_METAN</name>
<evidence type="ECO:0008006" key="4">
    <source>
        <dbReference type="Google" id="ProtNLM"/>
    </source>
</evidence>
<evidence type="ECO:0000313" key="2">
    <source>
        <dbReference type="EMBL" id="KJK82767.1"/>
    </source>
</evidence>
<dbReference type="Gene3D" id="2.70.50.70">
    <property type="match status" value="1"/>
</dbReference>
<dbReference type="STRING" id="1291518.A0A0D9P927"/>
<feature type="compositionally biased region" description="Low complexity" evidence="1">
    <location>
        <begin position="306"/>
        <end position="329"/>
    </location>
</feature>
<accession>A0A0D9P927</accession>
<dbReference type="EMBL" id="KE384722">
    <property type="protein sequence ID" value="KJK82767.1"/>
    <property type="molecule type" value="Genomic_DNA"/>
</dbReference>
<evidence type="ECO:0000313" key="3">
    <source>
        <dbReference type="Proteomes" id="UP000054544"/>
    </source>
</evidence>
<feature type="region of interest" description="Disordered" evidence="1">
    <location>
        <begin position="226"/>
        <end position="372"/>
    </location>
</feature>
<gene>
    <name evidence="2" type="ORF">H634G_01904</name>
</gene>
<protein>
    <recommendedName>
        <fullName evidence="4">Chitin-binding type-4 domain-containing protein</fullName>
    </recommendedName>
</protein>
<reference evidence="3" key="1">
    <citation type="journal article" date="2014" name="BMC Genomics">
        <title>The genome sequence of the biocontrol fungus Metarhizium anisopliae and comparative genomics of Metarhizium species.</title>
        <authorList>
            <person name="Pattemore J.A."/>
            <person name="Hane J.K."/>
            <person name="Williams A.H."/>
            <person name="Wilson B.A."/>
            <person name="Stodart B.J."/>
            <person name="Ash G.J."/>
        </authorList>
    </citation>
    <scope>NUCLEOTIDE SEQUENCE [LARGE SCALE GENOMIC DNA]</scope>
    <source>
        <strain evidence="3">BRIP 53293</strain>
    </source>
</reference>
<feature type="compositionally biased region" description="Polar residues" evidence="1">
    <location>
        <begin position="330"/>
        <end position="357"/>
    </location>
</feature>
<dbReference type="OrthoDB" id="2342176at2759"/>
<organism evidence="2 3">
    <name type="scientific">Metarhizium anisopliae BRIP 53293</name>
    <dbReference type="NCBI Taxonomy" id="1291518"/>
    <lineage>
        <taxon>Eukaryota</taxon>
        <taxon>Fungi</taxon>
        <taxon>Dikarya</taxon>
        <taxon>Ascomycota</taxon>
        <taxon>Pezizomycotina</taxon>
        <taxon>Sordariomycetes</taxon>
        <taxon>Hypocreomycetidae</taxon>
        <taxon>Hypocreales</taxon>
        <taxon>Clavicipitaceae</taxon>
        <taxon>Metarhizium</taxon>
    </lineage>
</organism>
<evidence type="ECO:0000256" key="1">
    <source>
        <dbReference type="SAM" id="MobiDB-lite"/>
    </source>
</evidence>
<dbReference type="AlphaFoldDB" id="A0A0D9P927"/>
<keyword evidence="3" id="KW-1185">Reference proteome</keyword>
<feature type="compositionally biased region" description="Low complexity" evidence="1">
    <location>
        <begin position="226"/>
        <end position="248"/>
    </location>
</feature>
<proteinExistence type="predicted"/>
<dbReference type="Proteomes" id="UP000054544">
    <property type="component" value="Unassembled WGS sequence"/>
</dbReference>
<feature type="compositionally biased region" description="Low complexity" evidence="1">
    <location>
        <begin position="358"/>
        <end position="372"/>
    </location>
</feature>
<feature type="compositionally biased region" description="Polar residues" evidence="1">
    <location>
        <begin position="276"/>
        <end position="299"/>
    </location>
</feature>